<proteinExistence type="predicted"/>
<dbReference type="Pfam" id="PF01909">
    <property type="entry name" value="NTP_transf_2"/>
    <property type="match status" value="1"/>
</dbReference>
<dbReference type="SUPFAM" id="SSF81301">
    <property type="entry name" value="Nucleotidyltransferase"/>
    <property type="match status" value="1"/>
</dbReference>
<dbReference type="InterPro" id="IPR002934">
    <property type="entry name" value="Polymerase_NTP_transf_dom"/>
</dbReference>
<reference evidence="2" key="1">
    <citation type="journal article" date="2020" name="mSystems">
        <title>Genome- and Community-Level Interaction Insights into Carbon Utilization and Element Cycling Functions of Hydrothermarchaeota in Hydrothermal Sediment.</title>
        <authorList>
            <person name="Zhou Z."/>
            <person name="Liu Y."/>
            <person name="Xu W."/>
            <person name="Pan J."/>
            <person name="Luo Z.H."/>
            <person name="Li M."/>
        </authorList>
    </citation>
    <scope>NUCLEOTIDE SEQUENCE [LARGE SCALE GENOMIC DNA]</scope>
    <source>
        <strain evidence="2">HyVt-389</strain>
    </source>
</reference>
<dbReference type="Proteomes" id="UP000885738">
    <property type="component" value="Unassembled WGS sequence"/>
</dbReference>
<dbReference type="PANTHER" id="PTHR33933">
    <property type="entry name" value="NUCLEOTIDYLTRANSFERASE"/>
    <property type="match status" value="1"/>
</dbReference>
<dbReference type="PANTHER" id="PTHR33933:SF1">
    <property type="entry name" value="PROTEIN ADENYLYLTRANSFERASE MNTA-RELATED"/>
    <property type="match status" value="1"/>
</dbReference>
<accession>A0A7C1VMV5</accession>
<evidence type="ECO:0000313" key="2">
    <source>
        <dbReference type="EMBL" id="HEC68084.1"/>
    </source>
</evidence>
<comment type="caution">
    <text evidence="2">The sequence shown here is derived from an EMBL/GenBank/DDBJ whole genome shotgun (WGS) entry which is preliminary data.</text>
</comment>
<dbReference type="AlphaFoldDB" id="A0A7C1VMV5"/>
<gene>
    <name evidence="2" type="ORF">ENI35_04660</name>
</gene>
<dbReference type="EMBL" id="DRIH01000160">
    <property type="protein sequence ID" value="HEC68084.1"/>
    <property type="molecule type" value="Genomic_DNA"/>
</dbReference>
<name>A0A7C1VMV5_DESA2</name>
<dbReference type="InterPro" id="IPR043519">
    <property type="entry name" value="NT_sf"/>
</dbReference>
<dbReference type="GO" id="GO:0016779">
    <property type="term" value="F:nucleotidyltransferase activity"/>
    <property type="evidence" value="ECO:0007669"/>
    <property type="project" value="InterPro"/>
</dbReference>
<organism evidence="2">
    <name type="scientific">Desulfofervidus auxilii</name>
    <dbReference type="NCBI Taxonomy" id="1621989"/>
    <lineage>
        <taxon>Bacteria</taxon>
        <taxon>Pseudomonadati</taxon>
        <taxon>Thermodesulfobacteriota</taxon>
        <taxon>Candidatus Desulfofervidia</taxon>
        <taxon>Candidatus Desulfofervidales</taxon>
        <taxon>Candidatus Desulfofervidaceae</taxon>
        <taxon>Candidatus Desulfofervidus</taxon>
    </lineage>
</organism>
<protein>
    <submittedName>
        <fullName evidence="2">Nucleotidyltransferase domain-containing protein</fullName>
    </submittedName>
</protein>
<evidence type="ECO:0000259" key="1">
    <source>
        <dbReference type="Pfam" id="PF01909"/>
    </source>
</evidence>
<dbReference type="InterPro" id="IPR052548">
    <property type="entry name" value="Type_VII_TA_antitoxin"/>
</dbReference>
<sequence>MCIGMKASQNQKVSTLALAEKLRKRLIESLGEPLELILFGSQARGDATEESDVDILVLVSKLEEKTLDLILEVAWEIGFEAGKVISVIPATFKEMKALSASPFFQAVQKEGIRI</sequence>
<feature type="domain" description="Polymerase nucleotidyl transferase" evidence="1">
    <location>
        <begin position="20"/>
        <end position="94"/>
    </location>
</feature>
<dbReference type="CDD" id="cd05403">
    <property type="entry name" value="NT_KNTase_like"/>
    <property type="match status" value="1"/>
</dbReference>
<dbReference type="Gene3D" id="3.30.460.10">
    <property type="entry name" value="Beta Polymerase, domain 2"/>
    <property type="match status" value="1"/>
</dbReference>